<evidence type="ECO:0008006" key="10">
    <source>
        <dbReference type="Google" id="ProtNLM"/>
    </source>
</evidence>
<dbReference type="PANTHER" id="PTHR42683">
    <property type="entry name" value="ALDEHYDE REDUCTASE"/>
    <property type="match status" value="1"/>
</dbReference>
<keyword evidence="2 5" id="KW-0479">Metal-binding</keyword>
<dbReference type="eggNOG" id="KOG0023">
    <property type="taxonomic scope" value="Eukaryota"/>
</dbReference>
<keyword evidence="4" id="KW-0560">Oxidoreductase</keyword>
<dbReference type="Pfam" id="PF08240">
    <property type="entry name" value="ADH_N"/>
    <property type="match status" value="1"/>
</dbReference>
<evidence type="ECO:0000256" key="5">
    <source>
        <dbReference type="RuleBase" id="RU361277"/>
    </source>
</evidence>
<dbReference type="InParanoid" id="A0A0L0HLT7"/>
<comment type="similarity">
    <text evidence="5">Belongs to the zinc-containing alcohol dehydrogenase family.</text>
</comment>
<dbReference type="PROSITE" id="PS00059">
    <property type="entry name" value="ADH_ZINC"/>
    <property type="match status" value="1"/>
</dbReference>
<proteinExistence type="inferred from homology"/>
<name>A0A0L0HLT7_SPIPD</name>
<dbReference type="AlphaFoldDB" id="A0A0L0HLT7"/>
<feature type="domain" description="Alcohol dehydrogenase-like N-terminal" evidence="7">
    <location>
        <begin position="30"/>
        <end position="150"/>
    </location>
</feature>
<evidence type="ECO:0000256" key="4">
    <source>
        <dbReference type="ARBA" id="ARBA00023002"/>
    </source>
</evidence>
<evidence type="ECO:0000256" key="1">
    <source>
        <dbReference type="ARBA" id="ARBA00001947"/>
    </source>
</evidence>
<dbReference type="STRING" id="645134.A0A0L0HLT7"/>
<keyword evidence="3 5" id="KW-0862">Zinc</keyword>
<dbReference type="PROSITE" id="PS00065">
    <property type="entry name" value="D_2_HYDROXYACID_DH_1"/>
    <property type="match status" value="1"/>
</dbReference>
<dbReference type="VEuPathDB" id="FungiDB:SPPG_02863"/>
<evidence type="ECO:0000259" key="6">
    <source>
        <dbReference type="Pfam" id="PF00107"/>
    </source>
</evidence>
<dbReference type="InterPro" id="IPR011032">
    <property type="entry name" value="GroES-like_sf"/>
</dbReference>
<reference evidence="8 9" key="1">
    <citation type="submission" date="2009-08" db="EMBL/GenBank/DDBJ databases">
        <title>The Genome Sequence of Spizellomyces punctatus strain DAOM BR117.</title>
        <authorList>
            <consortium name="The Broad Institute Genome Sequencing Platform"/>
            <person name="Russ C."/>
            <person name="Cuomo C."/>
            <person name="Shea T."/>
            <person name="Young S.K."/>
            <person name="Zeng Q."/>
            <person name="Koehrsen M."/>
            <person name="Haas B."/>
            <person name="Borodovsky M."/>
            <person name="Guigo R."/>
            <person name="Alvarado L."/>
            <person name="Berlin A."/>
            <person name="Bochicchio J."/>
            <person name="Borenstein D."/>
            <person name="Chapman S."/>
            <person name="Chen Z."/>
            <person name="Engels R."/>
            <person name="Freedman E."/>
            <person name="Gellesch M."/>
            <person name="Goldberg J."/>
            <person name="Griggs A."/>
            <person name="Gujja S."/>
            <person name="Heiman D."/>
            <person name="Hepburn T."/>
            <person name="Howarth C."/>
            <person name="Jen D."/>
            <person name="Larson L."/>
            <person name="Lewis B."/>
            <person name="Mehta T."/>
            <person name="Park D."/>
            <person name="Pearson M."/>
            <person name="Roberts A."/>
            <person name="Saif S."/>
            <person name="Shenoy N."/>
            <person name="Sisk P."/>
            <person name="Stolte C."/>
            <person name="Sykes S."/>
            <person name="Thomson T."/>
            <person name="Walk T."/>
            <person name="White J."/>
            <person name="Yandava C."/>
            <person name="Burger G."/>
            <person name="Gray M.W."/>
            <person name="Holland P.W.H."/>
            <person name="King N."/>
            <person name="Lang F.B.F."/>
            <person name="Roger A.J."/>
            <person name="Ruiz-Trillo I."/>
            <person name="Lander E."/>
            <person name="Nusbaum C."/>
        </authorList>
    </citation>
    <scope>NUCLEOTIDE SEQUENCE [LARGE SCALE GENOMIC DNA]</scope>
    <source>
        <strain evidence="8 9">DAOM BR117</strain>
    </source>
</reference>
<dbReference type="GeneID" id="27686422"/>
<gene>
    <name evidence="8" type="ORF">SPPG_02863</name>
</gene>
<dbReference type="RefSeq" id="XP_016610435.1">
    <property type="nucleotide sequence ID" value="XM_016751151.1"/>
</dbReference>
<comment type="cofactor">
    <cofactor evidence="1 5">
        <name>Zn(2+)</name>
        <dbReference type="ChEBI" id="CHEBI:29105"/>
    </cofactor>
</comment>
<dbReference type="InterPro" id="IPR002328">
    <property type="entry name" value="ADH_Zn_CS"/>
</dbReference>
<dbReference type="Gene3D" id="3.90.180.10">
    <property type="entry name" value="Medium-chain alcohol dehydrogenases, catalytic domain"/>
    <property type="match status" value="1"/>
</dbReference>
<organism evidence="8 9">
    <name type="scientific">Spizellomyces punctatus (strain DAOM BR117)</name>
    <dbReference type="NCBI Taxonomy" id="645134"/>
    <lineage>
        <taxon>Eukaryota</taxon>
        <taxon>Fungi</taxon>
        <taxon>Fungi incertae sedis</taxon>
        <taxon>Chytridiomycota</taxon>
        <taxon>Chytridiomycota incertae sedis</taxon>
        <taxon>Chytridiomycetes</taxon>
        <taxon>Spizellomycetales</taxon>
        <taxon>Spizellomycetaceae</taxon>
        <taxon>Spizellomyces</taxon>
    </lineage>
</organism>
<evidence type="ECO:0000256" key="3">
    <source>
        <dbReference type="ARBA" id="ARBA00022833"/>
    </source>
</evidence>
<evidence type="ECO:0000259" key="7">
    <source>
        <dbReference type="Pfam" id="PF08240"/>
    </source>
</evidence>
<dbReference type="GO" id="GO:0008270">
    <property type="term" value="F:zinc ion binding"/>
    <property type="evidence" value="ECO:0007669"/>
    <property type="project" value="InterPro"/>
</dbReference>
<dbReference type="SUPFAM" id="SSF50129">
    <property type="entry name" value="GroES-like"/>
    <property type="match status" value="1"/>
</dbReference>
<dbReference type="SUPFAM" id="SSF51735">
    <property type="entry name" value="NAD(P)-binding Rossmann-fold domains"/>
    <property type="match status" value="1"/>
</dbReference>
<evidence type="ECO:0000313" key="9">
    <source>
        <dbReference type="Proteomes" id="UP000053201"/>
    </source>
</evidence>
<dbReference type="InterPro" id="IPR013149">
    <property type="entry name" value="ADH-like_C"/>
</dbReference>
<feature type="domain" description="Alcohol dehydrogenase-like C-terminal" evidence="6">
    <location>
        <begin position="189"/>
        <end position="309"/>
    </location>
</feature>
<dbReference type="InterPro" id="IPR036291">
    <property type="entry name" value="NAD(P)-bd_dom_sf"/>
</dbReference>
<dbReference type="CDD" id="cd05283">
    <property type="entry name" value="CAD1"/>
    <property type="match status" value="1"/>
</dbReference>
<sequence length="360" mass="39140">MSAITTTAYVHTTSPTPHFVKSTVELPPLGPNDALIEVLACSICHTDMYSFGIEGIVPGHEVVGRVLDLGPQAKVDSEQTTEADGVVGITVKIGDVVGFGYLRSACLKCELCLKGSEIFCPKRKIFPEGKLFGFAEKTVWDARFLYPVPQGLEPKYAAPLLCAGATMFNCLFENNVSPTARVGVIGIGGLGHLGLQFARAWGCHVVAFSSRDNKKDEALKMGAHEFCTPQTTGSLGKLDFIINTVSASLDYDYYFSLLKPTGIFCTVGAQDDKKELEIRDHTVFILRNIRFMGSLVASRGAMCKMLQFANRHGIKPVIEEDEMSAQALDTSFDRLTKGLVRYRTVLVNKKAAEGAVTAQL</sequence>
<dbReference type="Pfam" id="PF00107">
    <property type="entry name" value="ADH_zinc_N"/>
    <property type="match status" value="1"/>
</dbReference>
<dbReference type="InterPro" id="IPR047109">
    <property type="entry name" value="CAD-like"/>
</dbReference>
<keyword evidence="9" id="KW-1185">Reference proteome</keyword>
<dbReference type="Gene3D" id="3.40.50.720">
    <property type="entry name" value="NAD(P)-binding Rossmann-like Domain"/>
    <property type="match status" value="1"/>
</dbReference>
<dbReference type="FunFam" id="3.40.50.720:FF:000022">
    <property type="entry name" value="Cinnamyl alcohol dehydrogenase"/>
    <property type="match status" value="1"/>
</dbReference>
<dbReference type="Proteomes" id="UP000053201">
    <property type="component" value="Unassembled WGS sequence"/>
</dbReference>
<dbReference type="EMBL" id="KQ257453">
    <property type="protein sequence ID" value="KND02396.1"/>
    <property type="molecule type" value="Genomic_DNA"/>
</dbReference>
<accession>A0A0L0HLT7</accession>
<dbReference type="OMA" id="FARNEHK"/>
<dbReference type="GO" id="GO:0016616">
    <property type="term" value="F:oxidoreductase activity, acting on the CH-OH group of donors, NAD or NADP as acceptor"/>
    <property type="evidence" value="ECO:0007669"/>
    <property type="project" value="InterPro"/>
</dbReference>
<evidence type="ECO:0000256" key="2">
    <source>
        <dbReference type="ARBA" id="ARBA00022723"/>
    </source>
</evidence>
<dbReference type="OrthoDB" id="1879366at2759"/>
<dbReference type="InterPro" id="IPR013154">
    <property type="entry name" value="ADH-like_N"/>
</dbReference>
<protein>
    <recommendedName>
        <fullName evidence="10">Enoyl reductase (ER) domain-containing protein</fullName>
    </recommendedName>
</protein>
<evidence type="ECO:0000313" key="8">
    <source>
        <dbReference type="EMBL" id="KND02396.1"/>
    </source>
</evidence>
<dbReference type="InterPro" id="IPR029752">
    <property type="entry name" value="D-isomer_DH_CS1"/>
</dbReference>